<evidence type="ECO:0000256" key="1">
    <source>
        <dbReference type="SAM" id="Phobius"/>
    </source>
</evidence>
<dbReference type="EMBL" id="JSVA01000017">
    <property type="protein sequence ID" value="KOF02015.1"/>
    <property type="molecule type" value="Genomic_DNA"/>
</dbReference>
<proteinExistence type="predicted"/>
<dbReference type="Proteomes" id="UP000036908">
    <property type="component" value="Unassembled WGS sequence"/>
</dbReference>
<comment type="caution">
    <text evidence="2">The sequence shown here is derived from an EMBL/GenBank/DDBJ whole genome shotgun (WGS) entry which is preliminary data.</text>
</comment>
<feature type="transmembrane region" description="Helical" evidence="1">
    <location>
        <begin position="111"/>
        <end position="132"/>
    </location>
</feature>
<feature type="transmembrane region" description="Helical" evidence="1">
    <location>
        <begin position="20"/>
        <end position="38"/>
    </location>
</feature>
<feature type="transmembrane region" description="Helical" evidence="1">
    <location>
        <begin position="44"/>
        <end position="66"/>
    </location>
</feature>
<accession>A0A0L8AIM1</accession>
<name>A0A0L8AIM1_9BACT</name>
<keyword evidence="1" id="KW-0812">Transmembrane</keyword>
<dbReference type="AlphaFoldDB" id="A0A0L8AIM1"/>
<keyword evidence="3" id="KW-1185">Reference proteome</keyword>
<organism evidence="2 3">
    <name type="scientific">Roseivirga seohaensis subsp. aquiponti</name>
    <dbReference type="NCBI Taxonomy" id="1566026"/>
    <lineage>
        <taxon>Bacteria</taxon>
        <taxon>Pseudomonadati</taxon>
        <taxon>Bacteroidota</taxon>
        <taxon>Cytophagia</taxon>
        <taxon>Cytophagales</taxon>
        <taxon>Roseivirgaceae</taxon>
        <taxon>Roseivirga</taxon>
    </lineage>
</organism>
<gene>
    <name evidence="2" type="ORF">OB69_14925</name>
</gene>
<dbReference type="PATRIC" id="fig|1566026.4.peg.1299"/>
<keyword evidence="1" id="KW-0472">Membrane</keyword>
<keyword evidence="1" id="KW-1133">Transmembrane helix</keyword>
<protein>
    <submittedName>
        <fullName evidence="2">Uncharacterized protein</fullName>
    </submittedName>
</protein>
<feature type="transmembrane region" description="Helical" evidence="1">
    <location>
        <begin position="73"/>
        <end position="91"/>
    </location>
</feature>
<evidence type="ECO:0000313" key="3">
    <source>
        <dbReference type="Proteomes" id="UP000036908"/>
    </source>
</evidence>
<sequence>MIYLNRFLNSIYISNVFKRLLVALVFNFIVMTLLVFLLNAGVIVFVGAFLLQLFAFSILLVLALIFKRIMKPYHQYVFFFLGYCGLLFAIWRINDSPQNNFLLNLHGSKDFWIILFPFLISNLSLYLLSFIIKKFNNPLTE</sequence>
<reference evidence="3" key="1">
    <citation type="submission" date="2014-11" db="EMBL/GenBank/DDBJ databases">
        <title>Genome sequencing of Roseivirga sp. D-25.</title>
        <authorList>
            <person name="Selvaratnam C."/>
            <person name="Thevarajoo S."/>
            <person name="Goh K.M."/>
            <person name="Eee R."/>
            <person name="Chan K.-G."/>
            <person name="Chong C.S."/>
        </authorList>
    </citation>
    <scope>NUCLEOTIDE SEQUENCE [LARGE SCALE GENOMIC DNA]</scope>
    <source>
        <strain evidence="3">D-25</strain>
    </source>
</reference>
<evidence type="ECO:0000313" key="2">
    <source>
        <dbReference type="EMBL" id="KOF02015.1"/>
    </source>
</evidence>